<evidence type="ECO:0000313" key="3">
    <source>
        <dbReference type="EMBL" id="MBM6773979.1"/>
    </source>
</evidence>
<feature type="domain" description="VanZ-like" evidence="2">
    <location>
        <begin position="15"/>
        <end position="144"/>
    </location>
</feature>
<comment type="caution">
    <text evidence="3">The sequence shown here is derived from an EMBL/GenBank/DDBJ whole genome shotgun (WGS) entry which is preliminary data.</text>
</comment>
<proteinExistence type="predicted"/>
<evidence type="ECO:0000256" key="1">
    <source>
        <dbReference type="SAM" id="Phobius"/>
    </source>
</evidence>
<keyword evidence="1" id="KW-0472">Membrane</keyword>
<dbReference type="EMBL" id="JACSNQ010000001">
    <property type="protein sequence ID" value="MBM6773979.1"/>
    <property type="molecule type" value="Genomic_DNA"/>
</dbReference>
<gene>
    <name evidence="3" type="ORF">H9X80_00160</name>
</gene>
<evidence type="ECO:0000259" key="2">
    <source>
        <dbReference type="Pfam" id="PF04892"/>
    </source>
</evidence>
<dbReference type="Proteomes" id="UP000712527">
    <property type="component" value="Unassembled WGS sequence"/>
</dbReference>
<accession>A0ABS2EZ33</accession>
<keyword evidence="1" id="KW-1133">Transmembrane helix</keyword>
<protein>
    <submittedName>
        <fullName evidence="3">VanZ family protein</fullName>
    </submittedName>
</protein>
<keyword evidence="1" id="KW-0812">Transmembrane</keyword>
<dbReference type="RefSeq" id="WP_204792331.1">
    <property type="nucleotide sequence ID" value="NZ_JACSNQ010000001.1"/>
</dbReference>
<reference evidence="3 4" key="1">
    <citation type="journal article" date="2021" name="Sci. Rep.">
        <title>The distribution of antibiotic resistance genes in chicken gut microbiota commensals.</title>
        <authorList>
            <person name="Juricova H."/>
            <person name="Matiasovicova J."/>
            <person name="Kubasova T."/>
            <person name="Cejkova D."/>
            <person name="Rychlik I."/>
        </authorList>
    </citation>
    <scope>NUCLEOTIDE SEQUENCE [LARGE SCALE GENOMIC DNA]</scope>
    <source>
        <strain evidence="3 4">An794</strain>
    </source>
</reference>
<feature type="transmembrane region" description="Helical" evidence="1">
    <location>
        <begin position="12"/>
        <end position="31"/>
    </location>
</feature>
<sequence>MVRRDDRARRARWWAVALACWVAFIWCHSLVQGPQSSLESGMVVSLVRPLFETLGVTDADLMSFVVRKCAHFSEYAVLGVLSSGLLRARRRETGARPLPAGLAVALVPVVDECIQLGIPGRTGQPTDVLIDLSGLLAGALLATLVARLRSRRAPAG</sequence>
<evidence type="ECO:0000313" key="4">
    <source>
        <dbReference type="Proteomes" id="UP000712527"/>
    </source>
</evidence>
<dbReference type="NCBIfam" id="NF037970">
    <property type="entry name" value="vanZ_1"/>
    <property type="match status" value="1"/>
</dbReference>
<name>A0ABS2EZ33_9ACTN</name>
<dbReference type="InterPro" id="IPR006976">
    <property type="entry name" value="VanZ-like"/>
</dbReference>
<dbReference type="Pfam" id="PF04892">
    <property type="entry name" value="VanZ"/>
    <property type="match status" value="1"/>
</dbReference>
<organism evidence="3 4">
    <name type="scientific">Olsenella profusa</name>
    <dbReference type="NCBI Taxonomy" id="138595"/>
    <lineage>
        <taxon>Bacteria</taxon>
        <taxon>Bacillati</taxon>
        <taxon>Actinomycetota</taxon>
        <taxon>Coriobacteriia</taxon>
        <taxon>Coriobacteriales</taxon>
        <taxon>Atopobiaceae</taxon>
        <taxon>Olsenella</taxon>
    </lineage>
</organism>
<keyword evidence="4" id="KW-1185">Reference proteome</keyword>